<dbReference type="GO" id="GO:0031416">
    <property type="term" value="C:NatB complex"/>
    <property type="evidence" value="ECO:0007669"/>
    <property type="project" value="TreeGrafter"/>
</dbReference>
<evidence type="ECO:0000313" key="3">
    <source>
        <dbReference type="Proteomes" id="UP001220324"/>
    </source>
</evidence>
<dbReference type="Pfam" id="PF09797">
    <property type="entry name" value="NatB_MDM20"/>
    <property type="match status" value="1"/>
</dbReference>
<proteinExistence type="inferred from homology"/>
<dbReference type="AlphaFoldDB" id="A0AAD6GIV6"/>
<comment type="caution">
    <text evidence="2">The sequence shown here is derived from an EMBL/GenBank/DDBJ whole genome shotgun (WGS) entry which is preliminary data.</text>
</comment>
<accession>A0AAD6GIV6</accession>
<reference evidence="2 3" key="1">
    <citation type="journal article" date="2023" name="IMA Fungus">
        <title>Comparative genomic study of the Penicillium genus elucidates a diverse pangenome and 15 lateral gene transfer events.</title>
        <authorList>
            <person name="Petersen C."/>
            <person name="Sorensen T."/>
            <person name="Nielsen M.R."/>
            <person name="Sondergaard T.E."/>
            <person name="Sorensen J.L."/>
            <person name="Fitzpatrick D.A."/>
            <person name="Frisvad J.C."/>
            <person name="Nielsen K.L."/>
        </authorList>
    </citation>
    <scope>NUCLEOTIDE SEQUENCE [LARGE SCALE GENOMIC DNA]</scope>
    <source>
        <strain evidence="2 3">IBT 35679</strain>
    </source>
</reference>
<dbReference type="PANTHER" id="PTHR22767">
    <property type="entry name" value="N-TERMINAL ACETYLTRANSFERASE-RELATED"/>
    <property type="match status" value="1"/>
</dbReference>
<evidence type="ECO:0008006" key="4">
    <source>
        <dbReference type="Google" id="ProtNLM"/>
    </source>
</evidence>
<organism evidence="2 3">
    <name type="scientific">Penicillium frequentans</name>
    <dbReference type="NCBI Taxonomy" id="3151616"/>
    <lineage>
        <taxon>Eukaryota</taxon>
        <taxon>Fungi</taxon>
        <taxon>Dikarya</taxon>
        <taxon>Ascomycota</taxon>
        <taxon>Pezizomycotina</taxon>
        <taxon>Eurotiomycetes</taxon>
        <taxon>Eurotiomycetidae</taxon>
        <taxon>Eurotiales</taxon>
        <taxon>Aspergillaceae</taxon>
        <taxon>Penicillium</taxon>
    </lineage>
</organism>
<evidence type="ECO:0000313" key="2">
    <source>
        <dbReference type="EMBL" id="KAJ5556414.1"/>
    </source>
</evidence>
<gene>
    <name evidence="2" type="ORF">N7494_000329</name>
</gene>
<keyword evidence="3" id="KW-1185">Reference proteome</keyword>
<dbReference type="InterPro" id="IPR019183">
    <property type="entry name" value="NAA25_NatB_aux_su"/>
</dbReference>
<name>A0AAD6GIV6_9EURO</name>
<evidence type="ECO:0000256" key="1">
    <source>
        <dbReference type="ARBA" id="ARBA00006298"/>
    </source>
</evidence>
<protein>
    <recommendedName>
        <fullName evidence="4">Cytoskeleton organization protein</fullName>
    </recommendedName>
</protein>
<sequence length="940" mass="105570">MAPSNDAVFLRRNNQIQDAIDGQNLKQALQLIEKRIKKGEDTRFLKAWKAHVLFRMADEAHHQRGIAETLEVCKAEPPINDLDTLDILFQTLQKMDGHAETRSMLWEKAAKAKPKDLELQMRWFQSAFEDDDWKSAQKATMSLQKNFPRERAYYFWAIFCTHMLATDTKSSEMDRKLFGTLAYRMIAKAAADVPTDPDQLLSQPRAIQKSEEVMLLVKIFESQQRFDEVVKILGSNNVGISSRILQNDKTFLASKAKSLEAGKLWDDAITFVKELYTVPDDEEKRKALPELDDWVIWKLLVEAVKNIDTPGTAAETQRFVESFMDFQPKSRNAALARLDIITSAIEKGEMTVEDNLLPACQQYIDQHKGKLYAFSDLRRILAGNRDAMAKMLKYMSEGKHEGKNAVNAIINTLKLEYCLNISGAEGKPSQKLVEDFVARCLNQYKASASGEVEKAGANGSSSTIESKSTDDLCILAAMAILSETNEQSLVSHTSVLRAIAILESLLRDSPHTYQALLLVVRIYLLFGAGSLAFSSFNKLSVKQMQYESVAHNFFTRLSTIHPHSAPPIEGVERKDFDPQAAFVQGLNFFRNADITTMKFRTRGLEEGSYTNVEEIVELRQRLSNSICRRMMALDVRQTQRLVGGDPMTRFEELALKDTPIHDQREYTSFMDCEFPGKSSFEENVRPGPIPKANWLASARIADRLFSVLKGISIQKPLTPETDLPDLSALSISEANDQTEAEKENSKIHSELLKVATYMAGSKLTTSEQADKALGEVEDWLNSKKISLTLNESQISPLILSTSVYLQADNPTAPTWEYLHNIFTLLETLKALSQLVTLASRKAAKSAKLSKERVDRLSDLVPQVFELIRSNSRSLKQRISRSGVLSTMVDVVVQGPSSSPHSKELQAALEATLDMSDLELFCGSLMESWEEALDGVMSVRL</sequence>
<dbReference type="EMBL" id="JAQIZZ010000001">
    <property type="protein sequence ID" value="KAJ5556414.1"/>
    <property type="molecule type" value="Genomic_DNA"/>
</dbReference>
<dbReference type="Proteomes" id="UP001220324">
    <property type="component" value="Unassembled WGS sequence"/>
</dbReference>
<dbReference type="PANTHER" id="PTHR22767:SF3">
    <property type="entry name" value="N-ALPHA-ACETYLTRANSFERASE 25, NATB AUXILIARY SUBUNIT"/>
    <property type="match status" value="1"/>
</dbReference>
<comment type="similarity">
    <text evidence="1">Belongs to the MDM20/NAA25 family.</text>
</comment>